<evidence type="ECO:0000259" key="1">
    <source>
        <dbReference type="Pfam" id="PF13966"/>
    </source>
</evidence>
<name>A0ABR2QDB1_9ROSI</name>
<keyword evidence="3" id="KW-1185">Reference proteome</keyword>
<dbReference type="EMBL" id="JBBPBN010000041">
    <property type="protein sequence ID" value="KAK8998476.1"/>
    <property type="molecule type" value="Genomic_DNA"/>
</dbReference>
<dbReference type="Pfam" id="PF13966">
    <property type="entry name" value="zf-RVT"/>
    <property type="match status" value="1"/>
</dbReference>
<dbReference type="Proteomes" id="UP001396334">
    <property type="component" value="Unassembled WGS sequence"/>
</dbReference>
<evidence type="ECO:0000313" key="2">
    <source>
        <dbReference type="EMBL" id="KAK8998476.1"/>
    </source>
</evidence>
<sequence length="389" mass="44941">MDGGKVMEELYWYEVYRISTHCVKGNQRLQGVSARCTVLVPTSTMVRDMVTDSRDWDWDWARLEAVLPAIVLDHVATVPPPRLSFGLDNPGWRWTDNRRFTTHSTYMFLMDINDRPIDGIWKKIWSLPVPQCVRTFMWLTLHQRHLTNVERVRRHLASSDMCSICNLAVEDLDHVLRYCTRTRSHWRQAVPPELLSVFMNSPFDSLVRHNLLNEKVGGSPEIQWNCRFAVYCWLLWKERCTTIFDPMAIVHDNLLVHGSRLAMEYTTTFTTIPRQLSPVTGHDSFWSRPPRGWVKGNIDASCSVLAAELWVVHDMLAQAWRLNFRQVDWKLVIRHVSRDRNHLTDKIAALRRSASKNGELLLNPPASLVTRVEDDISHSSVGLASSGCV</sequence>
<reference evidence="2 3" key="1">
    <citation type="journal article" date="2024" name="G3 (Bethesda)">
        <title>Genome assembly of Hibiscus sabdariffa L. provides insights into metabolisms of medicinal natural products.</title>
        <authorList>
            <person name="Kim T."/>
        </authorList>
    </citation>
    <scope>NUCLEOTIDE SEQUENCE [LARGE SCALE GENOMIC DNA]</scope>
    <source>
        <strain evidence="2">TK-2024</strain>
        <tissue evidence="2">Old leaves</tissue>
    </source>
</reference>
<organism evidence="2 3">
    <name type="scientific">Hibiscus sabdariffa</name>
    <name type="common">roselle</name>
    <dbReference type="NCBI Taxonomy" id="183260"/>
    <lineage>
        <taxon>Eukaryota</taxon>
        <taxon>Viridiplantae</taxon>
        <taxon>Streptophyta</taxon>
        <taxon>Embryophyta</taxon>
        <taxon>Tracheophyta</taxon>
        <taxon>Spermatophyta</taxon>
        <taxon>Magnoliopsida</taxon>
        <taxon>eudicotyledons</taxon>
        <taxon>Gunneridae</taxon>
        <taxon>Pentapetalae</taxon>
        <taxon>rosids</taxon>
        <taxon>malvids</taxon>
        <taxon>Malvales</taxon>
        <taxon>Malvaceae</taxon>
        <taxon>Malvoideae</taxon>
        <taxon>Hibiscus</taxon>
    </lineage>
</organism>
<evidence type="ECO:0000313" key="3">
    <source>
        <dbReference type="Proteomes" id="UP001396334"/>
    </source>
</evidence>
<gene>
    <name evidence="2" type="ORF">V6N11_083865</name>
</gene>
<accession>A0ABR2QDB1</accession>
<comment type="caution">
    <text evidence="2">The sequence shown here is derived from an EMBL/GenBank/DDBJ whole genome shotgun (WGS) entry which is preliminary data.</text>
</comment>
<dbReference type="InterPro" id="IPR026960">
    <property type="entry name" value="RVT-Znf"/>
</dbReference>
<feature type="domain" description="Reverse transcriptase zinc-binding" evidence="1">
    <location>
        <begin position="100"/>
        <end position="186"/>
    </location>
</feature>
<protein>
    <recommendedName>
        <fullName evidence="1">Reverse transcriptase zinc-binding domain-containing protein</fullName>
    </recommendedName>
</protein>
<proteinExistence type="predicted"/>